<dbReference type="InterPro" id="IPR018244">
    <property type="entry name" value="Allrgn_V5/Tpx1_CS"/>
</dbReference>
<keyword evidence="4" id="KW-1185">Reference proteome</keyword>
<evidence type="ECO:0000256" key="1">
    <source>
        <dbReference type="SAM" id="MobiDB-lite"/>
    </source>
</evidence>
<dbReference type="InterPro" id="IPR014044">
    <property type="entry name" value="CAP_dom"/>
</dbReference>
<dbReference type="CDD" id="cd05380">
    <property type="entry name" value="CAP_euk"/>
    <property type="match status" value="1"/>
</dbReference>
<organism evidence="3 4">
    <name type="scientific">Halocaridina rubra</name>
    <name type="common">Hawaiian red shrimp</name>
    <dbReference type="NCBI Taxonomy" id="373956"/>
    <lineage>
        <taxon>Eukaryota</taxon>
        <taxon>Metazoa</taxon>
        <taxon>Ecdysozoa</taxon>
        <taxon>Arthropoda</taxon>
        <taxon>Crustacea</taxon>
        <taxon>Multicrustacea</taxon>
        <taxon>Malacostraca</taxon>
        <taxon>Eumalacostraca</taxon>
        <taxon>Eucarida</taxon>
        <taxon>Decapoda</taxon>
        <taxon>Pleocyemata</taxon>
        <taxon>Caridea</taxon>
        <taxon>Atyoidea</taxon>
        <taxon>Atyidae</taxon>
        <taxon>Halocaridina</taxon>
    </lineage>
</organism>
<dbReference type="SMART" id="SM00198">
    <property type="entry name" value="SCP"/>
    <property type="match status" value="1"/>
</dbReference>
<dbReference type="PRINTS" id="PR00838">
    <property type="entry name" value="V5ALLERGEN"/>
</dbReference>
<dbReference type="GO" id="GO:0005576">
    <property type="term" value="C:extracellular region"/>
    <property type="evidence" value="ECO:0007669"/>
    <property type="project" value="InterPro"/>
</dbReference>
<protein>
    <submittedName>
        <fullName evidence="3">Peptidase inhibitor 16</fullName>
    </submittedName>
</protein>
<dbReference type="PRINTS" id="PR00837">
    <property type="entry name" value="V5TPXLIKE"/>
</dbReference>
<comment type="caution">
    <text evidence="3">The sequence shown here is derived from an EMBL/GenBank/DDBJ whole genome shotgun (WGS) entry which is preliminary data.</text>
</comment>
<dbReference type="InterPro" id="IPR002413">
    <property type="entry name" value="V5_allergen-like"/>
</dbReference>
<dbReference type="Proteomes" id="UP001381693">
    <property type="component" value="Unassembled WGS sequence"/>
</dbReference>
<sequence>MRIVEVTQNSLKTINNTWVSQHPRTVRSPTKNREKEIDQKLKVITKSINDFQKTTDCSTDPGSHCRDHSLHEALLNLAVRVARRNNNKNATKRERQINDQHIKINKLLDRMKKVTDCVGKKEVPIKGNDQNKGIKDDENEDGQSKTGYESGSETDTDGGEEPSGAGEKEDEREEKETEDEKQAKEDEKSECDYRHFEDSHTMLLPPNDCMIHHTGVSEEDKKHILFLHNSLRARVARGEETEGNPGPQPPAVDMRELVWNDQLAEVAEAWAKQCHQYHDQPGARKICAKNYHVGQNLHFYYGFSPEVSWEDAVNAWYIEVKDLPNDLVVSFRSLKPIKIGHYTQVVWAETTEVGCGIVHYMAEISGNAYPESKIYACNYGPAGNVKTLPIYNEGPTGSECPLGLSSNYPDLCAPDT</sequence>
<dbReference type="Pfam" id="PF00188">
    <property type="entry name" value="CAP"/>
    <property type="match status" value="1"/>
</dbReference>
<dbReference type="SUPFAM" id="SSF55797">
    <property type="entry name" value="PR-1-like"/>
    <property type="match status" value="1"/>
</dbReference>
<name>A0AAN8WZS6_HALRR</name>
<gene>
    <name evidence="3" type="primary">PI16_2</name>
    <name evidence="3" type="ORF">SK128_026787</name>
</gene>
<dbReference type="InterPro" id="IPR001283">
    <property type="entry name" value="CRISP-related"/>
</dbReference>
<feature type="domain" description="SCP" evidence="2">
    <location>
        <begin position="219"/>
        <end position="387"/>
    </location>
</feature>
<dbReference type="Gene3D" id="3.40.33.10">
    <property type="entry name" value="CAP"/>
    <property type="match status" value="1"/>
</dbReference>
<reference evidence="3 4" key="1">
    <citation type="submission" date="2023-11" db="EMBL/GenBank/DDBJ databases">
        <title>Halocaridina rubra genome assembly.</title>
        <authorList>
            <person name="Smith C."/>
        </authorList>
    </citation>
    <scope>NUCLEOTIDE SEQUENCE [LARGE SCALE GENOMIC DNA]</scope>
    <source>
        <strain evidence="3">EP-1</strain>
        <tissue evidence="3">Whole</tissue>
    </source>
</reference>
<evidence type="ECO:0000313" key="3">
    <source>
        <dbReference type="EMBL" id="KAK7071728.1"/>
    </source>
</evidence>
<feature type="compositionally biased region" description="Basic and acidic residues" evidence="1">
    <location>
        <begin position="166"/>
        <end position="193"/>
    </location>
</feature>
<accession>A0AAN8WZS6</accession>
<evidence type="ECO:0000313" key="4">
    <source>
        <dbReference type="Proteomes" id="UP001381693"/>
    </source>
</evidence>
<dbReference type="PROSITE" id="PS01010">
    <property type="entry name" value="CRISP_2"/>
    <property type="match status" value="1"/>
</dbReference>
<dbReference type="InterPro" id="IPR035940">
    <property type="entry name" value="CAP_sf"/>
</dbReference>
<proteinExistence type="predicted"/>
<feature type="region of interest" description="Disordered" evidence="1">
    <location>
        <begin position="120"/>
        <end position="193"/>
    </location>
</feature>
<dbReference type="AlphaFoldDB" id="A0AAN8WZS6"/>
<dbReference type="EMBL" id="JAXCGZ010014003">
    <property type="protein sequence ID" value="KAK7071728.1"/>
    <property type="molecule type" value="Genomic_DNA"/>
</dbReference>
<evidence type="ECO:0000259" key="2">
    <source>
        <dbReference type="SMART" id="SM00198"/>
    </source>
</evidence>
<dbReference type="PANTHER" id="PTHR10334">
    <property type="entry name" value="CYSTEINE-RICH SECRETORY PROTEIN-RELATED"/>
    <property type="match status" value="1"/>
</dbReference>
<dbReference type="PROSITE" id="PS01009">
    <property type="entry name" value="CRISP_1"/>
    <property type="match status" value="1"/>
</dbReference>